<keyword evidence="6" id="KW-0175">Coiled coil</keyword>
<dbReference type="NCBIfam" id="NF037997">
    <property type="entry name" value="Na_Pi_symport"/>
    <property type="match status" value="1"/>
</dbReference>
<dbReference type="NCBIfam" id="TIGR00704">
    <property type="entry name" value="NaPi_cotrn_rel"/>
    <property type="match status" value="1"/>
</dbReference>
<keyword evidence="2" id="KW-1003">Cell membrane</keyword>
<dbReference type="InterPro" id="IPR004633">
    <property type="entry name" value="NaPi_cotrn-rel/YqeW-like"/>
</dbReference>
<dbReference type="AlphaFoldDB" id="A0A485LYS1"/>
<keyword evidence="5 7" id="KW-0472">Membrane</keyword>
<name>A0A485LYS1_9ZZZZ</name>
<organism evidence="9">
    <name type="scientific">anaerobic digester metagenome</name>
    <dbReference type="NCBI Taxonomy" id="1263854"/>
    <lineage>
        <taxon>unclassified sequences</taxon>
        <taxon>metagenomes</taxon>
        <taxon>ecological metagenomes</taxon>
    </lineage>
</organism>
<dbReference type="Pfam" id="PF01895">
    <property type="entry name" value="PhoU"/>
    <property type="match status" value="2"/>
</dbReference>
<evidence type="ECO:0000256" key="5">
    <source>
        <dbReference type="ARBA" id="ARBA00023136"/>
    </source>
</evidence>
<dbReference type="InterPro" id="IPR026022">
    <property type="entry name" value="PhoU_dom"/>
</dbReference>
<feature type="coiled-coil region" evidence="6">
    <location>
        <begin position="377"/>
        <end position="404"/>
    </location>
</feature>
<evidence type="ECO:0000256" key="3">
    <source>
        <dbReference type="ARBA" id="ARBA00022692"/>
    </source>
</evidence>
<dbReference type="InterPro" id="IPR003841">
    <property type="entry name" value="Na/Pi_transpt"/>
</dbReference>
<keyword evidence="3 7" id="KW-0812">Transmembrane</keyword>
<feature type="domain" description="PhoU" evidence="8">
    <location>
        <begin position="466"/>
        <end position="544"/>
    </location>
</feature>
<dbReference type="EMBL" id="CAADRM010000081">
    <property type="protein sequence ID" value="VFU13575.1"/>
    <property type="molecule type" value="Genomic_DNA"/>
</dbReference>
<dbReference type="Gene3D" id="1.20.58.220">
    <property type="entry name" value="Phosphate transport system protein phou homolog 2, domain 2"/>
    <property type="match status" value="1"/>
</dbReference>
<feature type="transmembrane region" description="Helical" evidence="7">
    <location>
        <begin position="131"/>
        <end position="153"/>
    </location>
</feature>
<evidence type="ECO:0000313" key="9">
    <source>
        <dbReference type="EMBL" id="VFU13575.1"/>
    </source>
</evidence>
<sequence length="561" mass="61718">MIYEILLATLGGLGLFLFGMHLMSDALQKIAGSGLRRILEKLTTNRVVAVLAGTAITAIIQSSSATTVMTVGLVNAGLMSLQQALGIILGANIGTTVTAQIVAFKLTDIALPLVGIGTFMKILSKREKVRYWGDFLLGFGLLFYGMLVMQGGVMPLRDAPWVCDIFVHFSTIPVLGVLVGAVMTMIFQSSSATVGLVIALATTGVVDFPGAAALVLGDNIGTTITANLAAIGTNVSAKRVARAHFIFNFFGVCVMLLIFPYFVQFVDYLTPGDPMQMAEAGALPYAARHVANLHTLFNVTNCMLFLPIMGVLGWVASLITPGEEKPRVFRLETLVPTIFETPSFALDEARQELDYMGNEVFKMLSAAEKPLLENKETEKFLEEIDKTENIVDSLQKEINTYLTELSRNSITEKQSREVFSMLQIVSNLERIGDHCESIGKLCKRRNEFNLDFSEEGRKELSLIYHHTQMFLKTVVDAITDTPDDLMEQVQSFEPKLNAMRWEMRIKHMERLKTAKCHADAGLIFIDILTSFEKIGDHAYNIAESLSGLTLGGSRELRYAAV</sequence>
<comment type="subcellular location">
    <subcellularLocation>
        <location evidence="1">Cell membrane</location>
        <topology evidence="1">Multi-pass membrane protein</topology>
    </subcellularLocation>
</comment>
<evidence type="ECO:0000256" key="1">
    <source>
        <dbReference type="ARBA" id="ARBA00004651"/>
    </source>
</evidence>
<evidence type="ECO:0000256" key="4">
    <source>
        <dbReference type="ARBA" id="ARBA00022989"/>
    </source>
</evidence>
<dbReference type="InterPro" id="IPR038078">
    <property type="entry name" value="PhoU-like_sf"/>
</dbReference>
<dbReference type="Pfam" id="PF02690">
    <property type="entry name" value="Na_Pi_cotrans"/>
    <property type="match status" value="2"/>
</dbReference>
<dbReference type="PANTHER" id="PTHR10010:SF46">
    <property type="entry name" value="SODIUM-DEPENDENT PHOSPHATE TRANSPORT PROTEIN 2B"/>
    <property type="match status" value="1"/>
</dbReference>
<evidence type="ECO:0000256" key="7">
    <source>
        <dbReference type="SAM" id="Phobius"/>
    </source>
</evidence>
<gene>
    <name evidence="9" type="ORF">SCFA_20045</name>
</gene>
<dbReference type="GO" id="GO:0005886">
    <property type="term" value="C:plasma membrane"/>
    <property type="evidence" value="ECO:0007669"/>
    <property type="project" value="UniProtKB-SubCell"/>
</dbReference>
<feature type="transmembrane region" description="Helical" evidence="7">
    <location>
        <begin position="165"/>
        <end position="187"/>
    </location>
</feature>
<evidence type="ECO:0000259" key="8">
    <source>
        <dbReference type="Pfam" id="PF01895"/>
    </source>
</evidence>
<evidence type="ECO:0000256" key="6">
    <source>
        <dbReference type="SAM" id="Coils"/>
    </source>
</evidence>
<evidence type="ECO:0000256" key="2">
    <source>
        <dbReference type="ARBA" id="ARBA00022475"/>
    </source>
</evidence>
<accession>A0A485LYS1</accession>
<feature type="transmembrane region" description="Helical" evidence="7">
    <location>
        <begin position="245"/>
        <end position="263"/>
    </location>
</feature>
<feature type="transmembrane region" description="Helical" evidence="7">
    <location>
        <begin position="42"/>
        <end position="60"/>
    </location>
</feature>
<dbReference type="SUPFAM" id="SSF109755">
    <property type="entry name" value="PhoU-like"/>
    <property type="match status" value="1"/>
</dbReference>
<dbReference type="GO" id="GO:0044341">
    <property type="term" value="P:sodium-dependent phosphate transport"/>
    <property type="evidence" value="ECO:0007669"/>
    <property type="project" value="InterPro"/>
</dbReference>
<feature type="domain" description="PhoU" evidence="8">
    <location>
        <begin position="356"/>
        <end position="440"/>
    </location>
</feature>
<proteinExistence type="predicted"/>
<dbReference type="GO" id="GO:0005436">
    <property type="term" value="F:sodium:phosphate symporter activity"/>
    <property type="evidence" value="ECO:0007669"/>
    <property type="project" value="InterPro"/>
</dbReference>
<dbReference type="PANTHER" id="PTHR10010">
    <property type="entry name" value="SOLUTE CARRIER FAMILY 34 SODIUM PHOSPHATE , MEMBER 2-RELATED"/>
    <property type="match status" value="1"/>
</dbReference>
<protein>
    <submittedName>
        <fullName evidence="9">Sodium/phosphate symporter</fullName>
    </submittedName>
</protein>
<feature type="transmembrane region" description="Helical" evidence="7">
    <location>
        <begin position="303"/>
        <end position="320"/>
    </location>
</feature>
<reference evidence="9" key="1">
    <citation type="submission" date="2019-03" db="EMBL/GenBank/DDBJ databases">
        <authorList>
            <person name="Hao L."/>
        </authorList>
    </citation>
    <scope>NUCLEOTIDE SEQUENCE</scope>
</reference>
<keyword evidence="4 7" id="KW-1133">Transmembrane helix</keyword>